<reference evidence="13" key="2">
    <citation type="submission" date="2023-05" db="EMBL/GenBank/DDBJ databases">
        <authorList>
            <consortium name="Lawrence Berkeley National Laboratory"/>
            <person name="Steindorff A."/>
            <person name="Hensen N."/>
            <person name="Bonometti L."/>
            <person name="Westerberg I."/>
            <person name="Brannstrom I.O."/>
            <person name="Guillou S."/>
            <person name="Cros-Aarteil S."/>
            <person name="Calhoun S."/>
            <person name="Haridas S."/>
            <person name="Kuo A."/>
            <person name="Mondo S."/>
            <person name="Pangilinan J."/>
            <person name="Riley R."/>
            <person name="Labutti K."/>
            <person name="Andreopoulos B."/>
            <person name="Lipzen A."/>
            <person name="Chen C."/>
            <person name="Yanf M."/>
            <person name="Daum C."/>
            <person name="Ng V."/>
            <person name="Clum A."/>
            <person name="Ohm R."/>
            <person name="Martin F."/>
            <person name="Silar P."/>
            <person name="Natvig D."/>
            <person name="Lalanne C."/>
            <person name="Gautier V."/>
            <person name="Ament-Velasquez S.L."/>
            <person name="Kruys A."/>
            <person name="Hutchinson M.I."/>
            <person name="Powell A.J."/>
            <person name="Barry K."/>
            <person name="Miller A.N."/>
            <person name="Grigoriev I.V."/>
            <person name="Debuchy R."/>
            <person name="Gladieux P."/>
            <person name="Thoren M.H."/>
            <person name="Johannesson H."/>
        </authorList>
    </citation>
    <scope>NUCLEOTIDE SEQUENCE</scope>
    <source>
        <strain evidence="13">CBS 538.74</strain>
    </source>
</reference>
<evidence type="ECO:0000256" key="2">
    <source>
        <dbReference type="ARBA" id="ARBA00022448"/>
    </source>
</evidence>
<keyword evidence="5 10" id="KW-0999">Mitochondrion inner membrane</keyword>
<evidence type="ECO:0000256" key="10">
    <source>
        <dbReference type="HAMAP-Rule" id="MF_03064"/>
    </source>
</evidence>
<feature type="repeat" description="Solcar" evidence="11">
    <location>
        <begin position="552"/>
        <end position="636"/>
    </location>
</feature>
<evidence type="ECO:0000256" key="5">
    <source>
        <dbReference type="ARBA" id="ARBA00022792"/>
    </source>
</evidence>
<protein>
    <recommendedName>
        <fullName evidence="10">Mitochondrial glycine transporter</fullName>
    </recommendedName>
    <alternativeName>
        <fullName evidence="10">Solute carrier family 25 member 38 homolog</fullName>
    </alternativeName>
</protein>
<comment type="function">
    <text evidence="10">Mitochondrial glycine transporter that imports glycine into the mitochondrial matrix. Plays an important role in providing glycine for the first enzymatic step in heme biosynthesis, the condensation of glycine with succinyl-CoA to produce 5-aminolevulinate (ALA) in the miochondrial matrix.</text>
</comment>
<keyword evidence="4 10" id="KW-0677">Repeat</keyword>
<keyword evidence="8 10" id="KW-0472">Membrane</keyword>
<dbReference type="PROSITE" id="PS50920">
    <property type="entry name" value="SOLCAR"/>
    <property type="match status" value="3"/>
</dbReference>
<dbReference type="InterPro" id="IPR007255">
    <property type="entry name" value="COG8"/>
</dbReference>
<dbReference type="GO" id="GO:0017119">
    <property type="term" value="C:Golgi transport complex"/>
    <property type="evidence" value="ECO:0007669"/>
    <property type="project" value="InterPro"/>
</dbReference>
<dbReference type="Pfam" id="PF00153">
    <property type="entry name" value="Mito_carr"/>
    <property type="match status" value="3"/>
</dbReference>
<dbReference type="EMBL" id="MU856981">
    <property type="protein sequence ID" value="KAK4152263.1"/>
    <property type="molecule type" value="Genomic_DNA"/>
</dbReference>
<dbReference type="GO" id="GO:0015187">
    <property type="term" value="F:glycine transmembrane transporter activity"/>
    <property type="evidence" value="ECO:0007669"/>
    <property type="project" value="UniProtKB-UniRule"/>
</dbReference>
<keyword evidence="6 10" id="KW-1133">Transmembrane helix</keyword>
<dbReference type="HAMAP" id="MF_03064">
    <property type="entry name" value="SLC25A38"/>
    <property type="match status" value="1"/>
</dbReference>
<comment type="catalytic activity">
    <reaction evidence="9 10">
        <text>glycine(in) = glycine(out)</text>
        <dbReference type="Rhea" id="RHEA:70715"/>
        <dbReference type="ChEBI" id="CHEBI:57305"/>
    </reaction>
</comment>
<evidence type="ECO:0000256" key="4">
    <source>
        <dbReference type="ARBA" id="ARBA00022737"/>
    </source>
</evidence>
<feature type="repeat" description="Solcar" evidence="11">
    <location>
        <begin position="672"/>
        <end position="756"/>
    </location>
</feature>
<proteinExistence type="inferred from homology"/>
<feature type="region of interest" description="Disordered" evidence="12">
    <location>
        <begin position="533"/>
        <end position="553"/>
    </location>
</feature>
<evidence type="ECO:0000256" key="9">
    <source>
        <dbReference type="ARBA" id="ARBA00034060"/>
    </source>
</evidence>
<name>A0AAN6VIP8_9PEZI</name>
<dbReference type="InterPro" id="IPR030847">
    <property type="entry name" value="Hem25/SLC25A38"/>
</dbReference>
<evidence type="ECO:0000256" key="7">
    <source>
        <dbReference type="ARBA" id="ARBA00023128"/>
    </source>
</evidence>
<comment type="caution">
    <text evidence="13">The sequence shown here is derived from an EMBL/GenBank/DDBJ whole genome shotgun (WGS) entry which is preliminary data.</text>
</comment>
<evidence type="ECO:0000256" key="8">
    <source>
        <dbReference type="ARBA" id="ARBA00023136"/>
    </source>
</evidence>
<dbReference type="InterPro" id="IPR023395">
    <property type="entry name" value="MCP_dom_sf"/>
</dbReference>
<evidence type="ECO:0000256" key="12">
    <source>
        <dbReference type="SAM" id="MobiDB-lite"/>
    </source>
</evidence>
<dbReference type="Gene3D" id="1.50.40.10">
    <property type="entry name" value="Mitochondrial carrier domain"/>
    <property type="match status" value="1"/>
</dbReference>
<comment type="subcellular location">
    <subcellularLocation>
        <location evidence="1">Membrane</location>
        <topology evidence="1">Multi-pass membrane protein</topology>
    </subcellularLocation>
    <subcellularLocation>
        <location evidence="10">Mitochondrion inner membrane</location>
        <topology evidence="10">Multi-pass membrane protein</topology>
    </subcellularLocation>
</comment>
<evidence type="ECO:0000313" key="13">
    <source>
        <dbReference type="EMBL" id="KAK4152263.1"/>
    </source>
</evidence>
<keyword evidence="2 10" id="KW-0813">Transport</keyword>
<evidence type="ECO:0000313" key="14">
    <source>
        <dbReference type="Proteomes" id="UP001302745"/>
    </source>
</evidence>
<organism evidence="13 14">
    <name type="scientific">Chaetomidium leptoderma</name>
    <dbReference type="NCBI Taxonomy" id="669021"/>
    <lineage>
        <taxon>Eukaryota</taxon>
        <taxon>Fungi</taxon>
        <taxon>Dikarya</taxon>
        <taxon>Ascomycota</taxon>
        <taxon>Pezizomycotina</taxon>
        <taxon>Sordariomycetes</taxon>
        <taxon>Sordariomycetidae</taxon>
        <taxon>Sordariales</taxon>
        <taxon>Chaetomiaceae</taxon>
        <taxon>Chaetomidium</taxon>
    </lineage>
</organism>
<keyword evidence="3 10" id="KW-0812">Transmembrane</keyword>
<dbReference type="GO" id="GO:1904983">
    <property type="term" value="P:glycine import into mitochondrion"/>
    <property type="evidence" value="ECO:0007669"/>
    <property type="project" value="UniProtKB-UniRule"/>
</dbReference>
<sequence length="776" mass="82150">MADLLYELLAPPGQPSSRTAADPSALEYLTTLASQPLSSLGSSEPQALAQSSHGLLLSLQALSKKSHKQIIESASHHATLRTTIPALAASTAELRNSIPKLDSEAVRFSTTYNKSSDSDVLARRKKALLLSRNVERLVDVLELPTLLSSSISTAPVNYSSALDLNGHIRRLHSIYPKSPLVASISTQADEAMRTMAANLILSLKAPGLKLAASLRTISWLRRVLPDLEAAAAAAATTAATPGTSAGKGHDSQERVLGALFLVCRLATLMTMLEALEPLRELADQEKARQKAIGSGNAWSGGQQTERYLKRYIEIFREQSFAIVSMFRSIFPAATAVTNDGPAAEAAAQSSDPLEPMPSALATFPLYLVDMLLETLRMYMPTVRDQAARDSLLTQVLYCAGSLGRLGGDFGLFLATLDVGPEAEDEWVEVVKRHRALAGRLESILASPAFHFAAGLGSGVLSAVLLQPIDLLKTRVQQSGAHTLAAAIADIRAAPRLLPALWRGAVPSALRTGFGSAIYFTSLNAIRQSAARISPLSPNSTSTSSSSSSLPKLSNTSNLLAGAVARSLAGLILMPLTVLKVRYESTLYSYTSLASAARDIAAREGARGFFAGYGATAIRDAPYAGLYVLFYEQSKKRLAALFPASSSSSSGEVSQRGGGGGGGAEAEALSLSHAAGINFTSGVLSGIVCSVISNPFDAVKTRIQLQPGQYRNMVQAVRRMVGEEGVRALWDGLALRMSRKAVSSALAWTVYEELIRRAEGGWGGSGSGGRAEARSRL</sequence>
<evidence type="ECO:0000256" key="6">
    <source>
        <dbReference type="ARBA" id="ARBA00022989"/>
    </source>
</evidence>
<dbReference type="SUPFAM" id="SSF103506">
    <property type="entry name" value="Mitochondrial carrier"/>
    <property type="match status" value="1"/>
</dbReference>
<dbReference type="InterPro" id="IPR018108">
    <property type="entry name" value="MCP_transmembrane"/>
</dbReference>
<keyword evidence="14" id="KW-1185">Reference proteome</keyword>
<comment type="similarity">
    <text evidence="10">Belongs to the mitochondrial carrier (TC 2.A.29) family. SLC25A38 subfamily.</text>
</comment>
<evidence type="ECO:0000256" key="1">
    <source>
        <dbReference type="ARBA" id="ARBA00004141"/>
    </source>
</evidence>
<evidence type="ECO:0000256" key="11">
    <source>
        <dbReference type="PROSITE-ProRule" id="PRU00282"/>
    </source>
</evidence>
<dbReference type="Proteomes" id="UP001302745">
    <property type="component" value="Unassembled WGS sequence"/>
</dbReference>
<evidence type="ECO:0000256" key="3">
    <source>
        <dbReference type="ARBA" id="ARBA00022692"/>
    </source>
</evidence>
<dbReference type="AlphaFoldDB" id="A0AAN6VIP8"/>
<reference evidence="13" key="1">
    <citation type="journal article" date="2023" name="Mol. Phylogenet. Evol.">
        <title>Genome-scale phylogeny and comparative genomics of the fungal order Sordariales.</title>
        <authorList>
            <person name="Hensen N."/>
            <person name="Bonometti L."/>
            <person name="Westerberg I."/>
            <person name="Brannstrom I.O."/>
            <person name="Guillou S."/>
            <person name="Cros-Aarteil S."/>
            <person name="Calhoun S."/>
            <person name="Haridas S."/>
            <person name="Kuo A."/>
            <person name="Mondo S."/>
            <person name="Pangilinan J."/>
            <person name="Riley R."/>
            <person name="LaButti K."/>
            <person name="Andreopoulos B."/>
            <person name="Lipzen A."/>
            <person name="Chen C."/>
            <person name="Yan M."/>
            <person name="Daum C."/>
            <person name="Ng V."/>
            <person name="Clum A."/>
            <person name="Steindorff A."/>
            <person name="Ohm R.A."/>
            <person name="Martin F."/>
            <person name="Silar P."/>
            <person name="Natvig D.O."/>
            <person name="Lalanne C."/>
            <person name="Gautier V."/>
            <person name="Ament-Velasquez S.L."/>
            <person name="Kruys A."/>
            <person name="Hutchinson M.I."/>
            <person name="Powell A.J."/>
            <person name="Barry K."/>
            <person name="Miller A.N."/>
            <person name="Grigoriev I.V."/>
            <person name="Debuchy R."/>
            <person name="Gladieux P."/>
            <person name="Hiltunen Thoren M."/>
            <person name="Johannesson H."/>
        </authorList>
    </citation>
    <scope>NUCLEOTIDE SEQUENCE</scope>
    <source>
        <strain evidence="13">CBS 538.74</strain>
    </source>
</reference>
<accession>A0AAN6VIP8</accession>
<dbReference type="Pfam" id="PF04124">
    <property type="entry name" value="Dor1"/>
    <property type="match status" value="1"/>
</dbReference>
<keyword evidence="7 10" id="KW-0496">Mitochondrion</keyword>
<gene>
    <name evidence="13" type="ORF">C8A00DRAFT_44660</name>
</gene>
<dbReference type="GO" id="GO:0005743">
    <property type="term" value="C:mitochondrial inner membrane"/>
    <property type="evidence" value="ECO:0007669"/>
    <property type="project" value="UniProtKB-SubCell"/>
</dbReference>
<dbReference type="PANTHER" id="PTHR46181:SF3">
    <property type="entry name" value="MITOCHONDRIAL GLYCINE TRANSPORTER"/>
    <property type="match status" value="1"/>
</dbReference>
<feature type="repeat" description="Solcar" evidence="11">
    <location>
        <begin position="445"/>
        <end position="528"/>
    </location>
</feature>
<dbReference type="PANTHER" id="PTHR46181">
    <property type="entry name" value="MITOCHONDRIAL GLYCINE TRANSPORTER"/>
    <property type="match status" value="1"/>
</dbReference>